<sequence length="91" mass="10851">MWHDMHDPWMVKIMHHGFRRVEKGEKEVIYVGKFVEALDFVSCVNSVLSLLFHSAEFAFLFAVSFDAFEAKKDLFWIRVFWLFSNTVVLFE</sequence>
<keyword evidence="2" id="KW-1185">Reference proteome</keyword>
<evidence type="ECO:0000313" key="2">
    <source>
        <dbReference type="Proteomes" id="UP001056120"/>
    </source>
</evidence>
<organism evidence="1 2">
    <name type="scientific">Smallanthus sonchifolius</name>
    <dbReference type="NCBI Taxonomy" id="185202"/>
    <lineage>
        <taxon>Eukaryota</taxon>
        <taxon>Viridiplantae</taxon>
        <taxon>Streptophyta</taxon>
        <taxon>Embryophyta</taxon>
        <taxon>Tracheophyta</taxon>
        <taxon>Spermatophyta</taxon>
        <taxon>Magnoliopsida</taxon>
        <taxon>eudicotyledons</taxon>
        <taxon>Gunneridae</taxon>
        <taxon>Pentapetalae</taxon>
        <taxon>asterids</taxon>
        <taxon>campanulids</taxon>
        <taxon>Asterales</taxon>
        <taxon>Asteraceae</taxon>
        <taxon>Asteroideae</taxon>
        <taxon>Heliantheae alliance</taxon>
        <taxon>Millerieae</taxon>
        <taxon>Smallanthus</taxon>
    </lineage>
</organism>
<reference evidence="1 2" key="2">
    <citation type="journal article" date="2022" name="Mol. Ecol. Resour.">
        <title>The genomes of chicory, endive, great burdock and yacon provide insights into Asteraceae paleo-polyploidization history and plant inulin production.</title>
        <authorList>
            <person name="Fan W."/>
            <person name="Wang S."/>
            <person name="Wang H."/>
            <person name="Wang A."/>
            <person name="Jiang F."/>
            <person name="Liu H."/>
            <person name="Zhao H."/>
            <person name="Xu D."/>
            <person name="Zhang Y."/>
        </authorList>
    </citation>
    <scope>NUCLEOTIDE SEQUENCE [LARGE SCALE GENOMIC DNA]</scope>
    <source>
        <strain evidence="2">cv. Yunnan</strain>
        <tissue evidence="1">Leaves</tissue>
    </source>
</reference>
<dbReference type="EMBL" id="CM042029">
    <property type="protein sequence ID" value="KAI3796169.1"/>
    <property type="molecule type" value="Genomic_DNA"/>
</dbReference>
<accession>A0ACB9HK34</accession>
<protein>
    <submittedName>
        <fullName evidence="1">Uncharacterized protein</fullName>
    </submittedName>
</protein>
<name>A0ACB9HK34_9ASTR</name>
<gene>
    <name evidence="1" type="ORF">L1987_38834</name>
</gene>
<reference evidence="2" key="1">
    <citation type="journal article" date="2022" name="Mol. Ecol. Resour.">
        <title>The genomes of chicory, endive, great burdock and yacon provide insights into Asteraceae palaeo-polyploidization history and plant inulin production.</title>
        <authorList>
            <person name="Fan W."/>
            <person name="Wang S."/>
            <person name="Wang H."/>
            <person name="Wang A."/>
            <person name="Jiang F."/>
            <person name="Liu H."/>
            <person name="Zhao H."/>
            <person name="Xu D."/>
            <person name="Zhang Y."/>
        </authorList>
    </citation>
    <scope>NUCLEOTIDE SEQUENCE [LARGE SCALE GENOMIC DNA]</scope>
    <source>
        <strain evidence="2">cv. Yunnan</strain>
    </source>
</reference>
<proteinExistence type="predicted"/>
<evidence type="ECO:0000313" key="1">
    <source>
        <dbReference type="EMBL" id="KAI3796169.1"/>
    </source>
</evidence>
<dbReference type="Proteomes" id="UP001056120">
    <property type="component" value="Linkage Group LG12"/>
</dbReference>
<comment type="caution">
    <text evidence="1">The sequence shown here is derived from an EMBL/GenBank/DDBJ whole genome shotgun (WGS) entry which is preliminary data.</text>
</comment>